<dbReference type="SUPFAM" id="SSF53686">
    <property type="entry name" value="Tryptophan synthase beta subunit-like PLP-dependent enzymes"/>
    <property type="match status" value="1"/>
</dbReference>
<protein>
    <submittedName>
        <fullName evidence="5">Cysteate synthase</fullName>
    </submittedName>
</protein>
<evidence type="ECO:0000313" key="6">
    <source>
        <dbReference type="Proteomes" id="UP000222531"/>
    </source>
</evidence>
<keyword evidence="2" id="KW-0174">Coenzyme M biosynthesis</keyword>
<dbReference type="NCBIfam" id="TIGR03844">
    <property type="entry name" value="cysteate_syn"/>
    <property type="match status" value="1"/>
</dbReference>
<dbReference type="GO" id="GO:0016765">
    <property type="term" value="F:transferase activity, transferring alkyl or aryl (other than methyl) groups"/>
    <property type="evidence" value="ECO:0007669"/>
    <property type="project" value="InterPro"/>
</dbReference>
<feature type="domain" description="Tryptophan synthase beta chain-like PALP" evidence="4">
    <location>
        <begin position="99"/>
        <end position="389"/>
    </location>
</feature>
<reference evidence="5 6" key="1">
    <citation type="journal article" date="2017" name="Biochemistry">
        <title>Identification of the Biosynthetic Pathway for the Antibiotic Bicyclomycin.</title>
        <authorList>
            <person name="Patteson J."/>
            <person name="Cai W."/>
            <person name="Johnson R.A."/>
            <person name="Santa Maria K."/>
            <person name="Li B."/>
        </authorList>
    </citation>
    <scope>NUCLEOTIDE SEQUENCE [LARGE SCALE GENOMIC DNA]</scope>
    <source>
        <strain evidence="5 6">ATCC 21532</strain>
    </source>
</reference>
<name>A0A2G1XNA8_STRCJ</name>
<dbReference type="InterPro" id="IPR036052">
    <property type="entry name" value="TrpB-like_PALP_sf"/>
</dbReference>
<dbReference type="Pfam" id="PF00291">
    <property type="entry name" value="PALP"/>
    <property type="match status" value="1"/>
</dbReference>
<organism evidence="5 6">
    <name type="scientific">Streptomyces cinnamoneus</name>
    <name type="common">Streptoverticillium cinnamoneum</name>
    <dbReference type="NCBI Taxonomy" id="53446"/>
    <lineage>
        <taxon>Bacteria</taxon>
        <taxon>Bacillati</taxon>
        <taxon>Actinomycetota</taxon>
        <taxon>Actinomycetes</taxon>
        <taxon>Kitasatosporales</taxon>
        <taxon>Streptomycetaceae</taxon>
        <taxon>Streptomyces</taxon>
        <taxon>Streptomyces cinnamoneus group</taxon>
    </lineage>
</organism>
<evidence type="ECO:0000259" key="4">
    <source>
        <dbReference type="Pfam" id="PF00291"/>
    </source>
</evidence>
<gene>
    <name evidence="5" type="ORF">BLA24_06200</name>
</gene>
<dbReference type="Gene3D" id="3.40.50.1100">
    <property type="match status" value="2"/>
</dbReference>
<comment type="caution">
    <text evidence="5">The sequence shown here is derived from an EMBL/GenBank/DDBJ whole genome shotgun (WGS) entry which is preliminary data.</text>
</comment>
<evidence type="ECO:0000313" key="5">
    <source>
        <dbReference type="EMBL" id="PHQ52693.1"/>
    </source>
</evidence>
<dbReference type="AlphaFoldDB" id="A0A2G1XNA8"/>
<dbReference type="GO" id="GO:0019295">
    <property type="term" value="P:coenzyme M biosynthetic process"/>
    <property type="evidence" value="ECO:0007669"/>
    <property type="project" value="UniProtKB-KW"/>
</dbReference>
<sequence>MKNPEERHYRIVCPLCGRRQEDDGLTLTCASDHEPALLHTEYREKEFRPRPEADGIFRYADWLPVVRSFPQAGRTVVFRSESLSAFLGMPGLRIAFNGYWPERGAFLETCTFKELEAYTVLGRLPEEPVALVVASAGNTAAAFASVCSRYAKPCLLIVPEGGLARLKLREPLHPAVRLVVMDGADYSDAIALSEAVAKLPGFLLEGGVRNVGRRDGLGTVMYAAMEEAGELPEYYFQAVGSAAGAIAVHEAAKRIQRAVPAEGDRPLPRLMLSQNASFAPLQQAWHSGRRALVPAERDRQAIESAYADELTNRFPPYAVHSGVHDVLTESRGDVLTVDKSSALAARQKVLDLESIDLEPAAAVATASLFAAVSEGRVPRDASVLLNLTGGGRGRLARDHVLHQAEPDLRIAAGASLDDALERIRELFASDLCRQSAT</sequence>
<dbReference type="OrthoDB" id="1111116at2"/>
<keyword evidence="6" id="KW-1185">Reference proteome</keyword>
<accession>A0A2G1XNA8</accession>
<dbReference type="InterPro" id="IPR001926">
    <property type="entry name" value="TrpB-like_PALP"/>
</dbReference>
<comment type="cofactor">
    <cofactor evidence="1">
        <name>pyridoxal 5'-phosphate</name>
        <dbReference type="ChEBI" id="CHEBI:597326"/>
    </cofactor>
</comment>
<dbReference type="RefSeq" id="WP_099198175.1">
    <property type="nucleotide sequence ID" value="NZ_JBIRXA010000033.1"/>
</dbReference>
<evidence type="ECO:0000256" key="3">
    <source>
        <dbReference type="ARBA" id="ARBA00022898"/>
    </source>
</evidence>
<evidence type="ECO:0000256" key="2">
    <source>
        <dbReference type="ARBA" id="ARBA00022545"/>
    </source>
</evidence>
<dbReference type="EMBL" id="NHZO01000073">
    <property type="protein sequence ID" value="PHQ52693.1"/>
    <property type="molecule type" value="Genomic_DNA"/>
</dbReference>
<keyword evidence="3" id="KW-0663">Pyridoxal phosphate</keyword>
<evidence type="ECO:0000256" key="1">
    <source>
        <dbReference type="ARBA" id="ARBA00001933"/>
    </source>
</evidence>
<dbReference type="GO" id="GO:1901605">
    <property type="term" value="P:alpha-amino acid metabolic process"/>
    <property type="evidence" value="ECO:0007669"/>
    <property type="project" value="UniProtKB-ARBA"/>
</dbReference>
<proteinExistence type="predicted"/>
<dbReference type="InterPro" id="IPR022401">
    <property type="entry name" value="Cysteate_synthase"/>
</dbReference>
<dbReference type="Proteomes" id="UP000222531">
    <property type="component" value="Unassembled WGS sequence"/>
</dbReference>